<dbReference type="Gene3D" id="3.40.50.720">
    <property type="entry name" value="NAD(P)-binding Rossmann-like Domain"/>
    <property type="match status" value="1"/>
</dbReference>
<dbReference type="AlphaFoldDB" id="A0A0H3EAL3"/>
<dbReference type="InterPro" id="IPR002347">
    <property type="entry name" value="SDR_fam"/>
</dbReference>
<name>A0A0H3EAL3_BIFBP</name>
<keyword evidence="3" id="KW-0560">Oxidoreductase</keyword>
<dbReference type="KEGG" id="bbp:BBPR_0231"/>
<evidence type="ECO:0000313" key="3">
    <source>
        <dbReference type="EMBL" id="ADP35359.1"/>
    </source>
</evidence>
<dbReference type="SUPFAM" id="SSF51735">
    <property type="entry name" value="NAD(P)-binding Rossmann-fold domains"/>
    <property type="match status" value="1"/>
</dbReference>
<dbReference type="Proteomes" id="UP000002312">
    <property type="component" value="Chromosome"/>
</dbReference>
<reference evidence="3 4" key="1">
    <citation type="journal article" date="2010" name="Proc. Natl. Acad. Sci. U.S.A.">
        <title>Genome analysis of Bifidobacterium bifidum PRL2010 reveals metabolic pathways for host-derived glycan foraging.</title>
        <authorList>
            <person name="Turroni F."/>
            <person name="Bottacini F."/>
            <person name="Foroni E."/>
            <person name="Mulder I."/>
            <person name="Kim J.H."/>
            <person name="Zomer A."/>
            <person name="Sanchez B."/>
            <person name="Bidossi A."/>
            <person name="Ferrarini A."/>
            <person name="Giubellini V."/>
            <person name="Delledonne M."/>
            <person name="Henrissat B."/>
            <person name="Coutinho P."/>
            <person name="Oggioni M."/>
            <person name="Fitzgerald G.F."/>
            <person name="Mills D."/>
            <person name="Margolles A."/>
            <person name="Kelly D."/>
            <person name="van Sinderen D."/>
            <person name="Ventura M."/>
        </authorList>
    </citation>
    <scope>NUCLEOTIDE SEQUENCE [LARGE SCALE GENOMIC DNA]</scope>
    <source>
        <strain evidence="3 4">PRL2010</strain>
    </source>
</reference>
<dbReference type="PANTHER" id="PTHR42879">
    <property type="entry name" value="3-OXOACYL-(ACYL-CARRIER-PROTEIN) REDUCTASE"/>
    <property type="match status" value="1"/>
</dbReference>
<proteinExistence type="inferred from homology"/>
<dbReference type="CDD" id="cd05233">
    <property type="entry name" value="SDR_c"/>
    <property type="match status" value="1"/>
</dbReference>
<evidence type="ECO:0000256" key="2">
    <source>
        <dbReference type="SAM" id="MobiDB-lite"/>
    </source>
</evidence>
<protein>
    <submittedName>
        <fullName evidence="3">Short chain dehydrogenase</fullName>
        <ecNumber evidence="3">1.1.1.100</ecNumber>
    </submittedName>
</protein>
<feature type="compositionally biased region" description="Basic and acidic residues" evidence="2">
    <location>
        <begin position="225"/>
        <end position="235"/>
    </location>
</feature>
<dbReference type="InterPro" id="IPR036291">
    <property type="entry name" value="NAD(P)-bd_dom_sf"/>
</dbReference>
<dbReference type="eggNOG" id="COG1028">
    <property type="taxonomic scope" value="Bacteria"/>
</dbReference>
<dbReference type="EC" id="1.1.1.100" evidence="3"/>
<dbReference type="PANTHER" id="PTHR42879:SF2">
    <property type="entry name" value="3-OXOACYL-[ACYL-CARRIER-PROTEIN] REDUCTASE FABG"/>
    <property type="match status" value="1"/>
</dbReference>
<evidence type="ECO:0000256" key="1">
    <source>
        <dbReference type="ARBA" id="ARBA00006484"/>
    </source>
</evidence>
<evidence type="ECO:0000313" key="4">
    <source>
        <dbReference type="Proteomes" id="UP000002312"/>
    </source>
</evidence>
<dbReference type="GO" id="GO:0004316">
    <property type="term" value="F:3-oxoacyl-[acyl-carrier-protein] reductase (NADPH) activity"/>
    <property type="evidence" value="ECO:0007669"/>
    <property type="project" value="UniProtKB-EC"/>
</dbReference>
<dbReference type="RefSeq" id="WP_013389473.1">
    <property type="nucleotide sequence ID" value="NC_014638.1"/>
</dbReference>
<dbReference type="PRINTS" id="PR00081">
    <property type="entry name" value="GDHRDH"/>
</dbReference>
<dbReference type="EMBL" id="CP001840">
    <property type="protein sequence ID" value="ADP35359.1"/>
    <property type="molecule type" value="Genomic_DNA"/>
</dbReference>
<dbReference type="PATRIC" id="fig|702459.3.peg.242"/>
<dbReference type="InterPro" id="IPR050259">
    <property type="entry name" value="SDR"/>
</dbReference>
<sequence>MDLHLEGKVVILTGGFKGIGKGIALRLAKEGAIVAVINRDDGAAEQFDAEMKAITDNYRTYLMDLNDTDDIAPIVEDVVKTYGHIDGLVNNADRNDNLDLDHTSWREFEQSLHGNLTHYYELAHRCAPYLRESKGAIVDISSKTALTGQGKTSAYAANLLVFDASKGVHFHDEVFKDTVYFMNNVFCNTSTTPTQWYRKTDALAKAAFSNNDYYEAGGKASDTQPEDKRGLEVDPKFVGFSGGSDTPAGKLAGMAPKPRPTSTRHTPPPSCAWASTPSRPACSGRRR</sequence>
<dbReference type="Pfam" id="PF00106">
    <property type="entry name" value="adh_short"/>
    <property type="match status" value="1"/>
</dbReference>
<organism evidence="3 4">
    <name type="scientific">Bifidobacterium bifidum (strain PRL2010)</name>
    <dbReference type="NCBI Taxonomy" id="702459"/>
    <lineage>
        <taxon>Bacteria</taxon>
        <taxon>Bacillati</taxon>
        <taxon>Actinomycetota</taxon>
        <taxon>Actinomycetes</taxon>
        <taxon>Bifidobacteriales</taxon>
        <taxon>Bifidobacteriaceae</taxon>
        <taxon>Bifidobacterium</taxon>
    </lineage>
</organism>
<feature type="region of interest" description="Disordered" evidence="2">
    <location>
        <begin position="215"/>
        <end position="287"/>
    </location>
</feature>
<dbReference type="HOGENOM" id="CLU_968617_0_0_11"/>
<comment type="similarity">
    <text evidence="1">Belongs to the short-chain dehydrogenases/reductases (SDR) family.</text>
</comment>
<gene>
    <name evidence="3" type="ordered locus">BBPR_0231</name>
</gene>
<accession>A0A0H3EAL3</accession>
<dbReference type="OrthoDB" id="9789398at2"/>